<feature type="domain" description="EGF-like" evidence="5">
    <location>
        <begin position="63"/>
        <end position="98"/>
    </location>
</feature>
<evidence type="ECO:0000256" key="1">
    <source>
        <dbReference type="ARBA" id="ARBA00022729"/>
    </source>
</evidence>
<dbReference type="EMBL" id="CAJPEV010003094">
    <property type="protein sequence ID" value="CAG0898903.1"/>
    <property type="molecule type" value="Genomic_DNA"/>
</dbReference>
<evidence type="ECO:0008006" key="9">
    <source>
        <dbReference type="Google" id="ProtNLM"/>
    </source>
</evidence>
<feature type="domain" description="EMI" evidence="6">
    <location>
        <begin position="1"/>
        <end position="69"/>
    </location>
</feature>
<evidence type="ECO:0000313" key="8">
    <source>
        <dbReference type="Proteomes" id="UP000677054"/>
    </source>
</evidence>
<dbReference type="OrthoDB" id="18487at2759"/>
<dbReference type="Gene3D" id="2.10.25.10">
    <property type="entry name" value="Laminin"/>
    <property type="match status" value="1"/>
</dbReference>
<organism evidence="7">
    <name type="scientific">Darwinula stevensoni</name>
    <dbReference type="NCBI Taxonomy" id="69355"/>
    <lineage>
        <taxon>Eukaryota</taxon>
        <taxon>Metazoa</taxon>
        <taxon>Ecdysozoa</taxon>
        <taxon>Arthropoda</taxon>
        <taxon>Crustacea</taxon>
        <taxon>Oligostraca</taxon>
        <taxon>Ostracoda</taxon>
        <taxon>Podocopa</taxon>
        <taxon>Podocopida</taxon>
        <taxon>Darwinulocopina</taxon>
        <taxon>Darwinuloidea</taxon>
        <taxon>Darwinulidae</taxon>
        <taxon>Darwinula</taxon>
    </lineage>
</organism>
<dbReference type="PROSITE" id="PS50026">
    <property type="entry name" value="EGF_3"/>
    <property type="match status" value="1"/>
</dbReference>
<dbReference type="AlphaFoldDB" id="A0A7R9FQ64"/>
<sequence>MEKQTKTVMASFLNPYEYQSKYDCGFMRAKCTRTSTAYRIGYEQVTMAETITTAECCEGYAQTGDECEPICRPACVKGVCHKPNSCQCRPGYEGESCDSGTNGEPDVKMTANAKTGRNAIPFTGTASAFEDGSEGIARNPAAVGRMASIAARRVYVRMRQCATLSLGFVLALLAGLELSKTLRVHIYSGEMFWSLKEYFDGQL</sequence>
<protein>
    <recommendedName>
        <fullName evidence="9">EGF-like domain-containing protein</fullName>
    </recommendedName>
</protein>
<name>A0A7R9FQ64_9CRUS</name>
<keyword evidence="4" id="KW-1133">Transmembrane helix</keyword>
<feature type="disulfide bond" evidence="3">
    <location>
        <begin position="88"/>
        <end position="97"/>
    </location>
</feature>
<dbReference type="InterPro" id="IPR000742">
    <property type="entry name" value="EGF"/>
</dbReference>
<keyword evidence="1" id="KW-0732">Signal</keyword>
<dbReference type="Proteomes" id="UP000677054">
    <property type="component" value="Unassembled WGS sequence"/>
</dbReference>
<dbReference type="InterPro" id="IPR011489">
    <property type="entry name" value="EMI_domain"/>
</dbReference>
<dbReference type="PROSITE" id="PS51041">
    <property type="entry name" value="EMI"/>
    <property type="match status" value="1"/>
</dbReference>
<dbReference type="EMBL" id="LR902611">
    <property type="protein sequence ID" value="CAD7250826.1"/>
    <property type="molecule type" value="Genomic_DNA"/>
</dbReference>
<dbReference type="PROSITE" id="PS01186">
    <property type="entry name" value="EGF_2"/>
    <property type="match status" value="1"/>
</dbReference>
<dbReference type="Pfam" id="PF07546">
    <property type="entry name" value="EMI"/>
    <property type="match status" value="1"/>
</dbReference>
<accession>A0A7R9FQ64</accession>
<evidence type="ECO:0000256" key="4">
    <source>
        <dbReference type="SAM" id="Phobius"/>
    </source>
</evidence>
<evidence type="ECO:0000256" key="2">
    <source>
        <dbReference type="ARBA" id="ARBA00023157"/>
    </source>
</evidence>
<evidence type="ECO:0000259" key="6">
    <source>
        <dbReference type="PROSITE" id="PS51041"/>
    </source>
</evidence>
<keyword evidence="4" id="KW-0812">Transmembrane</keyword>
<evidence type="ECO:0000259" key="5">
    <source>
        <dbReference type="PROSITE" id="PS50026"/>
    </source>
</evidence>
<evidence type="ECO:0000256" key="3">
    <source>
        <dbReference type="PROSITE-ProRule" id="PRU00076"/>
    </source>
</evidence>
<comment type="caution">
    <text evidence="3">Lacks conserved residue(s) required for the propagation of feature annotation.</text>
</comment>
<keyword evidence="3" id="KW-0245">EGF-like domain</keyword>
<gene>
    <name evidence="7" type="ORF">DSTB1V02_LOCUS10595</name>
</gene>
<dbReference type="PROSITE" id="PS00022">
    <property type="entry name" value="EGF_1"/>
    <property type="match status" value="1"/>
</dbReference>
<reference evidence="7" key="1">
    <citation type="submission" date="2020-11" db="EMBL/GenBank/DDBJ databases">
        <authorList>
            <person name="Tran Van P."/>
        </authorList>
    </citation>
    <scope>NUCLEOTIDE SEQUENCE</scope>
</reference>
<keyword evidence="4" id="KW-0472">Membrane</keyword>
<feature type="transmembrane region" description="Helical" evidence="4">
    <location>
        <begin position="161"/>
        <end position="178"/>
    </location>
</feature>
<keyword evidence="8" id="KW-1185">Reference proteome</keyword>
<proteinExistence type="predicted"/>
<keyword evidence="2 3" id="KW-1015">Disulfide bond</keyword>
<evidence type="ECO:0000313" key="7">
    <source>
        <dbReference type="EMBL" id="CAD7250826.1"/>
    </source>
</evidence>